<dbReference type="InterPro" id="IPR028565">
    <property type="entry name" value="MHD"/>
</dbReference>
<dbReference type="GO" id="GO:0015031">
    <property type="term" value="P:protein transport"/>
    <property type="evidence" value="ECO:0007669"/>
    <property type="project" value="UniProtKB-KW"/>
</dbReference>
<evidence type="ECO:0000313" key="8">
    <source>
        <dbReference type="Proteomes" id="UP001634007"/>
    </source>
</evidence>
<dbReference type="PANTHER" id="PTHR16082:SF2">
    <property type="entry name" value="AP-5 COMPLEX SUBUNIT MU-1"/>
    <property type="match status" value="1"/>
</dbReference>
<evidence type="ECO:0000259" key="6">
    <source>
        <dbReference type="PROSITE" id="PS51072"/>
    </source>
</evidence>
<dbReference type="AlphaFoldDB" id="A0ABD3LFB9"/>
<dbReference type="Gene3D" id="2.60.40.1170">
    <property type="entry name" value="Mu homology domain, subdomain B"/>
    <property type="match status" value="1"/>
</dbReference>
<evidence type="ECO:0000313" key="7">
    <source>
        <dbReference type="EMBL" id="KAL3749288.1"/>
    </source>
</evidence>
<evidence type="ECO:0000256" key="3">
    <source>
        <dbReference type="ARBA" id="ARBA00022927"/>
    </source>
</evidence>
<evidence type="ECO:0000256" key="1">
    <source>
        <dbReference type="ARBA" id="ARBA00005324"/>
    </source>
</evidence>
<dbReference type="GO" id="GO:0012505">
    <property type="term" value="C:endomembrane system"/>
    <property type="evidence" value="ECO:0007669"/>
    <property type="project" value="UniProtKB-SubCell"/>
</dbReference>
<evidence type="ECO:0000256" key="4">
    <source>
        <dbReference type="ARBA" id="ARBA00023136"/>
    </source>
</evidence>
<gene>
    <name evidence="7" type="ORF">ACJRO7_010401</name>
</gene>
<reference evidence="7 8" key="1">
    <citation type="submission" date="2024-11" db="EMBL/GenBank/DDBJ databases">
        <title>Chromosome-level genome assembly of Eucalyptus globulus Labill. provides insights into its genome evolution.</title>
        <authorList>
            <person name="Li X."/>
        </authorList>
    </citation>
    <scope>NUCLEOTIDE SEQUENCE [LARGE SCALE GENOMIC DNA]</scope>
    <source>
        <strain evidence="7">CL2024</strain>
        <tissue evidence="7">Fresh tender leaves</tissue>
    </source>
</reference>
<name>A0ABD3LFB9_EUCGL</name>
<dbReference type="InterPro" id="IPR039591">
    <property type="entry name" value="AP5M1"/>
</dbReference>
<dbReference type="Proteomes" id="UP001634007">
    <property type="component" value="Unassembled WGS sequence"/>
</dbReference>
<dbReference type="PANTHER" id="PTHR16082">
    <property type="entry name" value="AP-5 COMPLEX SUBUNIT MU-1"/>
    <property type="match status" value="1"/>
</dbReference>
<sequence>MPTGCGIRALWTLNSHDAVVFSRSLSLWWAACKSEIEHNGGSVDGMASPYLPSDSELASSFAERKKREGSVCGFGIRVSQSAEGSDSWVDDPVTRHVISIYIIKEEARENYLLWPLILHMKSQFCILVLHLVELQHLNSYKELCKRSDCGNAVGGVDGSLSSLLLDLPSVTGYGKAFMVAHTIGEIISGDMAEPEVIVNASPFVGGLLDSLTGSIGISSRAKSVAAPVASSTPSNTSVGAVSSDALKVGSRPLNKDALRTYISSSMPFGTPLDLNASIFSLSSLMGFLQPICLLQMSNSLHGSHIFTSISVSGQVNCRAKLEGLPDVSLPLTGLNGSHIESLSFHPFAQVPEPGADKQSLMFSPPLGNFVLMHYQASCGLGPPIKEFYQLSMVSEDERAFLFRLSLMEGCKAPLTKEFCTLNNAFFLGEGLLLWLICQVSFRIAGASLSGISVDPKSVSIYFSVKAPVEFSIQSENNFSKIVIFFKANGSYVLFVAKFGQLEETHDLVSYPKNDEEKKNIGYDS</sequence>
<comment type="caution">
    <text evidence="7">The sequence shown here is derived from an EMBL/GenBank/DDBJ whole genome shotgun (WGS) entry which is preliminary data.</text>
</comment>
<accession>A0ABD3LFB9</accession>
<feature type="domain" description="MHD" evidence="6">
    <location>
        <begin position="280"/>
        <end position="508"/>
    </location>
</feature>
<keyword evidence="3" id="KW-0653">Protein transport</keyword>
<keyword evidence="8" id="KW-1185">Reference proteome</keyword>
<dbReference type="Pfam" id="PF00928">
    <property type="entry name" value="Adap_comp_sub"/>
    <property type="match status" value="1"/>
</dbReference>
<dbReference type="EMBL" id="JBJKBG010000002">
    <property type="protein sequence ID" value="KAL3749288.1"/>
    <property type="molecule type" value="Genomic_DNA"/>
</dbReference>
<dbReference type="PROSITE" id="PS51072">
    <property type="entry name" value="MHD"/>
    <property type="match status" value="1"/>
</dbReference>
<evidence type="ECO:0000256" key="5">
    <source>
        <dbReference type="ARBA" id="ARBA00029433"/>
    </source>
</evidence>
<keyword evidence="2" id="KW-0813">Transport</keyword>
<comment type="similarity">
    <text evidence="1">Belongs to the adaptor complexes medium subunit family.</text>
</comment>
<protein>
    <recommendedName>
        <fullName evidence="6">MHD domain-containing protein</fullName>
    </recommendedName>
</protein>
<proteinExistence type="inferred from homology"/>
<comment type="subcellular location">
    <subcellularLocation>
        <location evidence="5">Endomembrane system</location>
        <topology evidence="5">Peripheral membrane protein</topology>
        <orientation evidence="5">Cytoplasmic side</orientation>
    </subcellularLocation>
</comment>
<evidence type="ECO:0000256" key="2">
    <source>
        <dbReference type="ARBA" id="ARBA00022448"/>
    </source>
</evidence>
<dbReference type="SUPFAM" id="SSF49447">
    <property type="entry name" value="Second domain of Mu2 adaptin subunit (ap50) of ap2 adaptor"/>
    <property type="match status" value="1"/>
</dbReference>
<organism evidence="7 8">
    <name type="scientific">Eucalyptus globulus</name>
    <name type="common">Tasmanian blue gum</name>
    <dbReference type="NCBI Taxonomy" id="34317"/>
    <lineage>
        <taxon>Eukaryota</taxon>
        <taxon>Viridiplantae</taxon>
        <taxon>Streptophyta</taxon>
        <taxon>Embryophyta</taxon>
        <taxon>Tracheophyta</taxon>
        <taxon>Spermatophyta</taxon>
        <taxon>Magnoliopsida</taxon>
        <taxon>eudicotyledons</taxon>
        <taxon>Gunneridae</taxon>
        <taxon>Pentapetalae</taxon>
        <taxon>rosids</taxon>
        <taxon>malvids</taxon>
        <taxon>Myrtales</taxon>
        <taxon>Myrtaceae</taxon>
        <taxon>Myrtoideae</taxon>
        <taxon>Eucalypteae</taxon>
        <taxon>Eucalyptus</taxon>
    </lineage>
</organism>
<keyword evidence="4" id="KW-0472">Membrane</keyword>
<dbReference type="InterPro" id="IPR036168">
    <property type="entry name" value="AP2_Mu_C_sf"/>
</dbReference>